<keyword evidence="1" id="KW-0812">Transmembrane</keyword>
<dbReference type="EMBL" id="BSOG01000001">
    <property type="protein sequence ID" value="GLR11934.1"/>
    <property type="molecule type" value="Genomic_DNA"/>
</dbReference>
<proteinExistence type="predicted"/>
<comment type="caution">
    <text evidence="2">The sequence shown here is derived from an EMBL/GenBank/DDBJ whole genome shotgun (WGS) entry which is preliminary data.</text>
</comment>
<evidence type="ECO:0000256" key="1">
    <source>
        <dbReference type="SAM" id="Phobius"/>
    </source>
</evidence>
<evidence type="ECO:0000313" key="3">
    <source>
        <dbReference type="Proteomes" id="UP001156706"/>
    </source>
</evidence>
<keyword evidence="1" id="KW-1133">Transmembrane helix</keyword>
<sequence length="310" mass="33426">MASPLRTPAHPTQARPPAGQSGYVLLYVMAVLIALASLALTVAYRERLGMQLVINQVSGTQDEHTLQAAHTLLLAQLDLAQQLAAPAHAGDPVLSKLPRWGAGDEQEVTIGEQQVRITLEDRAAQPDFNLLDEKEYTRLLQELGIAPEAAAQYAGLIVAARPDTGFTDRSSFRDIAGLPPALLQTSEAGSDNPSFYDLITLGSGGKWVDPETTPLPVVAALTGYTAEQLATLKRLRSDGKVDRKLWLDTFGSDSGRFLSPGTALLARLKLDGSPLYAEVQLLRRDSGWHSQPLILLTETEDSRSDTTSPP</sequence>
<name>A0ABQ5YAW1_9NEIS</name>
<gene>
    <name evidence="2" type="ORF">GCM10007907_07240</name>
</gene>
<organism evidence="2 3">
    <name type="scientific">Chitinimonas prasina</name>
    <dbReference type="NCBI Taxonomy" id="1434937"/>
    <lineage>
        <taxon>Bacteria</taxon>
        <taxon>Pseudomonadati</taxon>
        <taxon>Pseudomonadota</taxon>
        <taxon>Betaproteobacteria</taxon>
        <taxon>Neisseriales</taxon>
        <taxon>Chitinibacteraceae</taxon>
        <taxon>Chitinimonas</taxon>
    </lineage>
</organism>
<feature type="transmembrane region" description="Helical" evidence="1">
    <location>
        <begin position="24"/>
        <end position="44"/>
    </location>
</feature>
<evidence type="ECO:0008006" key="4">
    <source>
        <dbReference type="Google" id="ProtNLM"/>
    </source>
</evidence>
<evidence type="ECO:0000313" key="2">
    <source>
        <dbReference type="EMBL" id="GLR11934.1"/>
    </source>
</evidence>
<dbReference type="Proteomes" id="UP001156706">
    <property type="component" value="Unassembled WGS sequence"/>
</dbReference>
<reference evidence="3" key="1">
    <citation type="journal article" date="2019" name="Int. J. Syst. Evol. Microbiol.">
        <title>The Global Catalogue of Microorganisms (GCM) 10K type strain sequencing project: providing services to taxonomists for standard genome sequencing and annotation.</title>
        <authorList>
            <consortium name="The Broad Institute Genomics Platform"/>
            <consortium name="The Broad Institute Genome Sequencing Center for Infectious Disease"/>
            <person name="Wu L."/>
            <person name="Ma J."/>
        </authorList>
    </citation>
    <scope>NUCLEOTIDE SEQUENCE [LARGE SCALE GENOMIC DNA]</scope>
    <source>
        <strain evidence="3">NBRC 110044</strain>
    </source>
</reference>
<keyword evidence="3" id="KW-1185">Reference proteome</keyword>
<protein>
    <recommendedName>
        <fullName evidence="4">General secretion pathway protein GspK</fullName>
    </recommendedName>
</protein>
<accession>A0ABQ5YAW1</accession>
<keyword evidence="1" id="KW-0472">Membrane</keyword>